<gene>
    <name evidence="5" type="ORF">NXF25_017736</name>
</gene>
<dbReference type="AlphaFoldDB" id="A0AAW1AQR8"/>
<dbReference type="InterPro" id="IPR006652">
    <property type="entry name" value="Kelch_1"/>
</dbReference>
<feature type="compositionally biased region" description="Low complexity" evidence="3">
    <location>
        <begin position="25"/>
        <end position="41"/>
    </location>
</feature>
<dbReference type="Gene3D" id="1.25.40.420">
    <property type="match status" value="1"/>
</dbReference>
<keyword evidence="2" id="KW-0677">Repeat</keyword>
<dbReference type="PANTHER" id="PTHR24412">
    <property type="entry name" value="KELCH PROTEIN"/>
    <property type="match status" value="1"/>
</dbReference>
<evidence type="ECO:0000259" key="4">
    <source>
        <dbReference type="PROSITE" id="PS50097"/>
    </source>
</evidence>
<dbReference type="InterPro" id="IPR011705">
    <property type="entry name" value="BACK"/>
</dbReference>
<dbReference type="SUPFAM" id="SSF117281">
    <property type="entry name" value="Kelch motif"/>
    <property type="match status" value="1"/>
</dbReference>
<dbReference type="SMART" id="SM00612">
    <property type="entry name" value="Kelch"/>
    <property type="match status" value="5"/>
</dbReference>
<dbReference type="InterPro" id="IPR011333">
    <property type="entry name" value="SKP1/BTB/POZ_sf"/>
</dbReference>
<evidence type="ECO:0000256" key="3">
    <source>
        <dbReference type="SAM" id="MobiDB-lite"/>
    </source>
</evidence>
<dbReference type="Pfam" id="PF07707">
    <property type="entry name" value="BACK"/>
    <property type="match status" value="1"/>
</dbReference>
<dbReference type="SUPFAM" id="SSF54695">
    <property type="entry name" value="POZ domain"/>
    <property type="match status" value="1"/>
</dbReference>
<dbReference type="InterPro" id="IPR015915">
    <property type="entry name" value="Kelch-typ_b-propeller"/>
</dbReference>
<dbReference type="Gene3D" id="2.120.10.80">
    <property type="entry name" value="Kelch-type beta propeller"/>
    <property type="match status" value="2"/>
</dbReference>
<evidence type="ECO:0000313" key="5">
    <source>
        <dbReference type="EMBL" id="KAK9392149.1"/>
    </source>
</evidence>
<feature type="region of interest" description="Disordered" evidence="3">
    <location>
        <begin position="9"/>
        <end position="49"/>
    </location>
</feature>
<proteinExistence type="predicted"/>
<dbReference type="PROSITE" id="PS50097">
    <property type="entry name" value="BTB"/>
    <property type="match status" value="1"/>
</dbReference>
<dbReference type="Pfam" id="PF00651">
    <property type="entry name" value="BTB"/>
    <property type="match status" value="1"/>
</dbReference>
<dbReference type="EMBL" id="JAOTOJ010000017">
    <property type="protein sequence ID" value="KAK9392149.1"/>
    <property type="molecule type" value="Genomic_DNA"/>
</dbReference>
<evidence type="ECO:0000256" key="1">
    <source>
        <dbReference type="ARBA" id="ARBA00022441"/>
    </source>
</evidence>
<dbReference type="InterPro" id="IPR000210">
    <property type="entry name" value="BTB/POZ_dom"/>
</dbReference>
<evidence type="ECO:0000256" key="2">
    <source>
        <dbReference type="ARBA" id="ARBA00022737"/>
    </source>
</evidence>
<name>A0AAW1AQR8_CROAD</name>
<organism evidence="5 6">
    <name type="scientific">Crotalus adamanteus</name>
    <name type="common">Eastern diamondback rattlesnake</name>
    <dbReference type="NCBI Taxonomy" id="8729"/>
    <lineage>
        <taxon>Eukaryota</taxon>
        <taxon>Metazoa</taxon>
        <taxon>Chordata</taxon>
        <taxon>Craniata</taxon>
        <taxon>Vertebrata</taxon>
        <taxon>Euteleostomi</taxon>
        <taxon>Lepidosauria</taxon>
        <taxon>Squamata</taxon>
        <taxon>Bifurcata</taxon>
        <taxon>Unidentata</taxon>
        <taxon>Episquamata</taxon>
        <taxon>Toxicofera</taxon>
        <taxon>Serpentes</taxon>
        <taxon>Colubroidea</taxon>
        <taxon>Viperidae</taxon>
        <taxon>Crotalinae</taxon>
        <taxon>Crotalus</taxon>
    </lineage>
</organism>
<dbReference type="PIRSF" id="PIRSF037037">
    <property type="entry name" value="Kelch-like_protein_gigaxonin"/>
    <property type="match status" value="1"/>
</dbReference>
<sequence>MPPCINATLAPGSSHGATQHLVPQRGACPPRRRAPCAGGAPRDPRALSPPLPAMEAEAAHASALLRGLAGLRAERALLDVTLLAGTGEEFGAHRAVLAAASGYFRAMFAGGLREARASRVRLHGVEPDCLALLLDFAYTGRLGALSGEPQLAERLLRAADLLQFPAVKAACGAWLAARLEPCAALDLQDFGETFACAPLAEAARRCVLRHAADPDGELGAQLERVPLARLVSYLREDALRVPKEEAAFALALRWVRAEPGSRAGLLPQLLAHVRLPFVRRFALLAQVEGEPLVARSAACLRLVAEARLFQAGRLDRHERAPCARLRPRPSTGLAELLVVLGGCDRDCDELVTVDGFNPRTGHWRYLAEFPEHLGGGYSAVALGNDVYVTGGSDGSRLYDCVWRYNSSVNEWTEVSPMLKAREYHSSAVLDGLLYIVAADSTERYDHTLDSWEVLQPMLYPMDDCSTTTYRGKLYATGSLAGKESLVMQCYDPGSDLWSLVNCGPLPPWSFAPKAVTLGGLMFFIRDDSAEVDVYNPAKNQWDKIPPMLQVHVGGSLAVLGGKLYVSGGYDNTFELSAMVETYDPESRKWSVAGQLPEPIFWHSSVSIFRQFMPETLEEGEGKQLLEDPFAPNPPRQDLQELR</sequence>
<dbReference type="Gene3D" id="3.30.710.10">
    <property type="entry name" value="Potassium Channel Kv1.1, Chain A"/>
    <property type="match status" value="1"/>
</dbReference>
<protein>
    <submittedName>
        <fullName evidence="5">Kelch-like 21</fullName>
    </submittedName>
</protein>
<feature type="domain" description="BTB" evidence="4">
    <location>
        <begin position="78"/>
        <end position="146"/>
    </location>
</feature>
<accession>A0AAW1AQR8</accession>
<dbReference type="Pfam" id="PF01344">
    <property type="entry name" value="Kelch_1"/>
    <property type="match status" value="2"/>
</dbReference>
<comment type="caution">
    <text evidence="5">The sequence shown here is derived from an EMBL/GenBank/DDBJ whole genome shotgun (WGS) entry which is preliminary data.</text>
</comment>
<dbReference type="SMART" id="SM00225">
    <property type="entry name" value="BTB"/>
    <property type="match status" value="1"/>
</dbReference>
<dbReference type="PANTHER" id="PTHR24412:SF255">
    <property type="entry name" value="KELCH-LIKE PROTEIN 21"/>
    <property type="match status" value="1"/>
</dbReference>
<keyword evidence="1" id="KW-0880">Kelch repeat</keyword>
<reference evidence="5 6" key="1">
    <citation type="journal article" date="2024" name="Proc. Natl. Acad. Sci. U.S.A.">
        <title>The genetic regulatory architecture and epigenomic basis for age-related changes in rattlesnake venom.</title>
        <authorList>
            <person name="Hogan M.P."/>
            <person name="Holding M.L."/>
            <person name="Nystrom G.S."/>
            <person name="Colston T.J."/>
            <person name="Bartlett D.A."/>
            <person name="Mason A.J."/>
            <person name="Ellsworth S.A."/>
            <person name="Rautsaw R.M."/>
            <person name="Lawrence K.C."/>
            <person name="Strickland J.L."/>
            <person name="He B."/>
            <person name="Fraser P."/>
            <person name="Margres M.J."/>
            <person name="Gilbert D.M."/>
            <person name="Gibbs H.L."/>
            <person name="Parkinson C.L."/>
            <person name="Rokyta D.R."/>
        </authorList>
    </citation>
    <scope>NUCLEOTIDE SEQUENCE [LARGE SCALE GENOMIC DNA]</scope>
    <source>
        <strain evidence="5">DRR0105</strain>
    </source>
</reference>
<evidence type="ECO:0000313" key="6">
    <source>
        <dbReference type="Proteomes" id="UP001474421"/>
    </source>
</evidence>
<feature type="region of interest" description="Disordered" evidence="3">
    <location>
        <begin position="619"/>
        <end position="642"/>
    </location>
</feature>
<dbReference type="Proteomes" id="UP001474421">
    <property type="component" value="Unassembled WGS sequence"/>
</dbReference>
<dbReference type="InterPro" id="IPR017096">
    <property type="entry name" value="BTB-kelch_protein"/>
</dbReference>
<dbReference type="SMART" id="SM00875">
    <property type="entry name" value="BACK"/>
    <property type="match status" value="1"/>
</dbReference>
<keyword evidence="6" id="KW-1185">Reference proteome</keyword>